<dbReference type="Pfam" id="PF02767">
    <property type="entry name" value="DNA_pol3_beta_2"/>
    <property type="match status" value="1"/>
</dbReference>
<keyword evidence="15" id="KW-1185">Reference proteome</keyword>
<dbReference type="NCBIfam" id="TIGR00663">
    <property type="entry name" value="dnan"/>
    <property type="match status" value="1"/>
</dbReference>
<feature type="domain" description="DNA polymerase III beta sliding clamp central" evidence="12">
    <location>
        <begin position="127"/>
        <end position="250"/>
    </location>
</feature>
<dbReference type="FunFam" id="3.10.150.10:FF:000001">
    <property type="entry name" value="Beta sliding clamp"/>
    <property type="match status" value="1"/>
</dbReference>
<keyword evidence="9" id="KW-0238">DNA-binding</keyword>
<dbReference type="InterPro" id="IPR022637">
    <property type="entry name" value="DNA_polIII_beta_cen"/>
</dbReference>
<dbReference type="Pfam" id="PF02768">
    <property type="entry name" value="DNA_pol3_beta_3"/>
    <property type="match status" value="1"/>
</dbReference>
<dbReference type="Proteomes" id="UP000502996">
    <property type="component" value="Chromosome"/>
</dbReference>
<dbReference type="AlphaFoldDB" id="A0A6G6WIS1"/>
<dbReference type="Gene3D" id="3.10.150.10">
    <property type="entry name" value="DNA Polymerase III, subunit A, domain 2"/>
    <property type="match status" value="3"/>
</dbReference>
<feature type="domain" description="DNA polymerase III beta sliding clamp N-terminal" evidence="11">
    <location>
        <begin position="1"/>
        <end position="118"/>
    </location>
</feature>
<comment type="similarity">
    <text evidence="2 10">Belongs to the beta sliding clamp family.</text>
</comment>
<dbReference type="GO" id="GO:0042802">
    <property type="term" value="F:identical protein binding"/>
    <property type="evidence" value="ECO:0007669"/>
    <property type="project" value="UniProtKB-ARBA"/>
</dbReference>
<evidence type="ECO:0000256" key="5">
    <source>
        <dbReference type="ARBA" id="ARBA00022679"/>
    </source>
</evidence>
<dbReference type="PIRSF" id="PIRSF000804">
    <property type="entry name" value="DNA_pol_III_b"/>
    <property type="match status" value="1"/>
</dbReference>
<dbReference type="SMART" id="SM00480">
    <property type="entry name" value="POL3Bc"/>
    <property type="match status" value="1"/>
</dbReference>
<dbReference type="GO" id="GO:0009360">
    <property type="term" value="C:DNA polymerase III complex"/>
    <property type="evidence" value="ECO:0007669"/>
    <property type="project" value="InterPro"/>
</dbReference>
<keyword evidence="5 10" id="KW-0808">Transferase</keyword>
<keyword evidence="6 10" id="KW-0548">Nucleotidyltransferase</keyword>
<dbReference type="GO" id="GO:0003887">
    <property type="term" value="F:DNA-directed DNA polymerase activity"/>
    <property type="evidence" value="ECO:0007669"/>
    <property type="project" value="UniProtKB-UniRule"/>
</dbReference>
<evidence type="ECO:0000313" key="15">
    <source>
        <dbReference type="Proteomes" id="UP000502996"/>
    </source>
</evidence>
<reference evidence="14 15" key="1">
    <citation type="submission" date="2020-02" db="EMBL/GenBank/DDBJ databases">
        <title>Full genome sequence of Nocardioides sp. R-3366.</title>
        <authorList>
            <person name="Im W.-T."/>
        </authorList>
    </citation>
    <scope>NUCLEOTIDE SEQUENCE [LARGE SCALE GENOMIC DNA]</scope>
    <source>
        <strain evidence="14 15">R-3366</strain>
    </source>
</reference>
<evidence type="ECO:0000259" key="11">
    <source>
        <dbReference type="Pfam" id="PF00712"/>
    </source>
</evidence>
<gene>
    <name evidence="14" type="primary">dnaN</name>
    <name evidence="14" type="ORF">G5V58_22895</name>
</gene>
<dbReference type="EMBL" id="CP049257">
    <property type="protein sequence ID" value="QIG45231.1"/>
    <property type="molecule type" value="Genomic_DNA"/>
</dbReference>
<dbReference type="SUPFAM" id="SSF55979">
    <property type="entry name" value="DNA clamp"/>
    <property type="match status" value="3"/>
</dbReference>
<evidence type="ECO:0000256" key="6">
    <source>
        <dbReference type="ARBA" id="ARBA00022695"/>
    </source>
</evidence>
<dbReference type="FunFam" id="3.10.150.10:FF:000005">
    <property type="entry name" value="Beta sliding clamp"/>
    <property type="match status" value="1"/>
</dbReference>
<evidence type="ECO:0000256" key="1">
    <source>
        <dbReference type="ARBA" id="ARBA00004496"/>
    </source>
</evidence>
<accession>A0A6G6WIS1</accession>
<evidence type="ECO:0000256" key="9">
    <source>
        <dbReference type="ARBA" id="ARBA00023125"/>
    </source>
</evidence>
<dbReference type="InterPro" id="IPR001001">
    <property type="entry name" value="DNA_polIII_beta"/>
</dbReference>
<protein>
    <recommendedName>
        <fullName evidence="3 10">Beta sliding clamp</fullName>
    </recommendedName>
</protein>
<comment type="subunit">
    <text evidence="10">Forms a ring-shaped head-to-tail homodimer around DNA.</text>
</comment>
<evidence type="ECO:0000259" key="12">
    <source>
        <dbReference type="Pfam" id="PF02767"/>
    </source>
</evidence>
<evidence type="ECO:0000313" key="14">
    <source>
        <dbReference type="EMBL" id="QIG45231.1"/>
    </source>
</evidence>
<dbReference type="GO" id="GO:0008408">
    <property type="term" value="F:3'-5' exonuclease activity"/>
    <property type="evidence" value="ECO:0007669"/>
    <property type="project" value="InterPro"/>
</dbReference>
<dbReference type="CDD" id="cd00140">
    <property type="entry name" value="beta_clamp"/>
    <property type="match status" value="1"/>
</dbReference>
<feature type="domain" description="DNA polymerase III beta sliding clamp C-terminal" evidence="13">
    <location>
        <begin position="252"/>
        <end position="362"/>
    </location>
</feature>
<keyword evidence="8 10" id="KW-0239">DNA-directed DNA polymerase</keyword>
<dbReference type="InterPro" id="IPR046938">
    <property type="entry name" value="DNA_clamp_sf"/>
</dbReference>
<dbReference type="Pfam" id="PF00712">
    <property type="entry name" value="DNA_pol3_beta"/>
    <property type="match status" value="1"/>
</dbReference>
<dbReference type="GO" id="GO:0005737">
    <property type="term" value="C:cytoplasm"/>
    <property type="evidence" value="ECO:0007669"/>
    <property type="project" value="UniProtKB-SubCell"/>
</dbReference>
<evidence type="ECO:0000256" key="2">
    <source>
        <dbReference type="ARBA" id="ARBA00010752"/>
    </source>
</evidence>
<comment type="subcellular location">
    <subcellularLocation>
        <location evidence="1 10">Cytoplasm</location>
    </subcellularLocation>
</comment>
<dbReference type="GO" id="GO:0006271">
    <property type="term" value="P:DNA strand elongation involved in DNA replication"/>
    <property type="evidence" value="ECO:0007669"/>
    <property type="project" value="TreeGrafter"/>
</dbReference>
<proteinExistence type="inferred from homology"/>
<evidence type="ECO:0000256" key="10">
    <source>
        <dbReference type="PIRNR" id="PIRNR000804"/>
    </source>
</evidence>
<keyword evidence="4 10" id="KW-0963">Cytoplasm</keyword>
<dbReference type="PANTHER" id="PTHR30478">
    <property type="entry name" value="DNA POLYMERASE III SUBUNIT BETA"/>
    <property type="match status" value="1"/>
</dbReference>
<keyword evidence="7 10" id="KW-0235">DNA replication</keyword>
<dbReference type="KEGG" id="nano:G5V58_22895"/>
<dbReference type="PANTHER" id="PTHR30478:SF0">
    <property type="entry name" value="BETA SLIDING CLAMP"/>
    <property type="match status" value="1"/>
</dbReference>
<evidence type="ECO:0000259" key="13">
    <source>
        <dbReference type="Pfam" id="PF02768"/>
    </source>
</evidence>
<sequence length="381" mass="40434">MKFRVDRDVLADAVAWAARSLPVRPSVPVLAGLLIEASDEGLVLSTFDYETSARATLQAEVADEGRALVSGRLLADICRSLPPKPVEMVTDGARVSLTCGSARFSLQTMPVEDYPTLPDMPDATGTVSSEAFAHAVAQAVTAAGRDDMLPVLTGVRVEIDGSTISLLATDRFRLSHRELEWDPRTPDDTLAALVPAKVLGDTAKSLTSGSEVTIALATSGSGEGIIGFEGMAAGGSRRTTTRLLDGEFPKVRSLFPSEHLTVAKVDKQALIESVRRVSLVAERNTAVQLAFADGVLTLDAGSGDEAQASESIEADITGEAITTGFNPQFLLDGLTAIDDKQVELAFTQSSKPVVIRGTSEEEGAAEETTFRYLLMPRRLLS</sequence>
<dbReference type="InterPro" id="IPR022634">
    <property type="entry name" value="DNA_polIII_beta_N"/>
</dbReference>
<name>A0A6G6WIS1_9ACTN</name>
<comment type="function">
    <text evidence="10">Confers DNA tethering and processivity to DNA polymerases and other proteins. Acts as a clamp, forming a ring around DNA (a reaction catalyzed by the clamp-loading complex) which diffuses in an ATP-independent manner freely and bidirectionally along dsDNA. Initially characterized for its ability to contact the catalytic subunit of DNA polymerase III (Pol III), a complex, multichain enzyme responsible for most of the replicative synthesis in bacteria; Pol III exhibits 3'-5' exonuclease proofreading activity. The beta chain is required for initiation of replication as well as for processivity of DNA replication.</text>
</comment>
<evidence type="ECO:0000256" key="4">
    <source>
        <dbReference type="ARBA" id="ARBA00022490"/>
    </source>
</evidence>
<organism evidence="14 15">
    <name type="scientific">Nocardioides anomalus</name>
    <dbReference type="NCBI Taxonomy" id="2712223"/>
    <lineage>
        <taxon>Bacteria</taxon>
        <taxon>Bacillati</taxon>
        <taxon>Actinomycetota</taxon>
        <taxon>Actinomycetes</taxon>
        <taxon>Propionibacteriales</taxon>
        <taxon>Nocardioidaceae</taxon>
        <taxon>Nocardioides</taxon>
    </lineage>
</organism>
<evidence type="ECO:0000256" key="8">
    <source>
        <dbReference type="ARBA" id="ARBA00022932"/>
    </source>
</evidence>
<dbReference type="RefSeq" id="WP_165237585.1">
    <property type="nucleotide sequence ID" value="NZ_CP049257.1"/>
</dbReference>
<dbReference type="GO" id="GO:0003677">
    <property type="term" value="F:DNA binding"/>
    <property type="evidence" value="ECO:0007669"/>
    <property type="project" value="UniProtKB-UniRule"/>
</dbReference>
<dbReference type="InterPro" id="IPR022635">
    <property type="entry name" value="DNA_polIII_beta_C"/>
</dbReference>
<evidence type="ECO:0000256" key="3">
    <source>
        <dbReference type="ARBA" id="ARBA00021035"/>
    </source>
</evidence>
<evidence type="ECO:0000256" key="7">
    <source>
        <dbReference type="ARBA" id="ARBA00022705"/>
    </source>
</evidence>